<comment type="caution">
    <text evidence="8">The sequence shown here is derived from an EMBL/GenBank/DDBJ whole genome shotgun (WGS) entry which is preliminary data.</text>
</comment>
<dbReference type="InterPro" id="IPR023408">
    <property type="entry name" value="MscS_beta-dom_sf"/>
</dbReference>
<evidence type="ECO:0000256" key="3">
    <source>
        <dbReference type="ARBA" id="ARBA00022989"/>
    </source>
</evidence>
<evidence type="ECO:0000256" key="5">
    <source>
        <dbReference type="SAM" id="MobiDB-lite"/>
    </source>
</evidence>
<feature type="transmembrane region" description="Helical" evidence="6">
    <location>
        <begin position="6"/>
        <end position="28"/>
    </location>
</feature>
<dbReference type="EMBL" id="NCKW01000206">
    <property type="protein sequence ID" value="POM80992.1"/>
    <property type="molecule type" value="Genomic_DNA"/>
</dbReference>
<organism evidence="8 9">
    <name type="scientific">Phytophthora palmivora</name>
    <dbReference type="NCBI Taxonomy" id="4796"/>
    <lineage>
        <taxon>Eukaryota</taxon>
        <taxon>Sar</taxon>
        <taxon>Stramenopiles</taxon>
        <taxon>Oomycota</taxon>
        <taxon>Peronosporomycetes</taxon>
        <taxon>Peronosporales</taxon>
        <taxon>Peronosporaceae</taxon>
        <taxon>Phytophthora</taxon>
    </lineage>
</organism>
<feature type="transmembrane region" description="Helical" evidence="6">
    <location>
        <begin position="49"/>
        <end position="71"/>
    </location>
</feature>
<feature type="transmembrane region" description="Helical" evidence="6">
    <location>
        <begin position="124"/>
        <end position="148"/>
    </location>
</feature>
<dbReference type="SUPFAM" id="SSF50182">
    <property type="entry name" value="Sm-like ribonucleoproteins"/>
    <property type="match status" value="1"/>
</dbReference>
<dbReference type="Gene3D" id="2.30.30.60">
    <property type="match status" value="1"/>
</dbReference>
<dbReference type="PANTHER" id="PTHR30221">
    <property type="entry name" value="SMALL-CONDUCTANCE MECHANOSENSITIVE CHANNEL"/>
    <property type="match status" value="1"/>
</dbReference>
<evidence type="ECO:0000313" key="9">
    <source>
        <dbReference type="Proteomes" id="UP000237271"/>
    </source>
</evidence>
<gene>
    <name evidence="8" type="ORF">PHPALM_1106</name>
</gene>
<sequence length="411" mass="46528">MNFWRVGLALVAVLAAYFLSRPVIELLLNSIRSRLDKRVRWIADVQHYMLTYLWWFLFLVLVRDVIVRYILDLGSEKDEVMQYLSYLVAIPLVLGTFAMRKVVTNLFVRYFKWDRYSSDYDARIFVITESIKFVCVVFILIEIFYIFFLSNSLMRFLLVVGFLSVELVAVLSGFTVLKNVAMGLFLIFAEPFRTGSEVKIRRMLGFIERVSLARTTMRRMDGSRIFVPNGIFADNYQTSGNALDAHTHSLMLRLHPTTPVQHIKELVHELLAVLPAYALTTEALTALHRDRREAFAHRSSSASSFSTSAGSDDSILGESHQSTASSDGNTGTPRTRARSSATSSAFDATGRPIAPPPPPVRVELHAMFKVKVIVLMDRERFISLEAAKTEVNLAIIDTIQRLGVTAQQTTR</sequence>
<dbReference type="OrthoDB" id="69854at2759"/>
<dbReference type="Pfam" id="PF00924">
    <property type="entry name" value="MS_channel_2nd"/>
    <property type="match status" value="1"/>
</dbReference>
<evidence type="ECO:0000256" key="1">
    <source>
        <dbReference type="ARBA" id="ARBA00004370"/>
    </source>
</evidence>
<dbReference type="GO" id="GO:0008381">
    <property type="term" value="F:mechanosensitive monoatomic ion channel activity"/>
    <property type="evidence" value="ECO:0007669"/>
    <property type="project" value="InterPro"/>
</dbReference>
<reference evidence="8 9" key="1">
    <citation type="journal article" date="2017" name="Genome Biol. Evol.">
        <title>Phytophthora megakarya and P. palmivora, closely related causal agents of cacao black pod rot, underwent increases in genome sizes and gene numbers by different mechanisms.</title>
        <authorList>
            <person name="Ali S.S."/>
            <person name="Shao J."/>
            <person name="Lary D.J."/>
            <person name="Kronmiller B."/>
            <person name="Shen D."/>
            <person name="Strem M.D."/>
            <person name="Amoako-Attah I."/>
            <person name="Akrofi A.Y."/>
            <person name="Begoude B.A."/>
            <person name="Ten Hoopen G.M."/>
            <person name="Coulibaly K."/>
            <person name="Kebe B.I."/>
            <person name="Melnick R.L."/>
            <person name="Guiltinan M.J."/>
            <person name="Tyler B.M."/>
            <person name="Meinhardt L.W."/>
            <person name="Bailey B.A."/>
        </authorList>
    </citation>
    <scope>NUCLEOTIDE SEQUENCE [LARGE SCALE GENOMIC DNA]</scope>
    <source>
        <strain evidence="9">sbr112.9</strain>
    </source>
</reference>
<feature type="region of interest" description="Disordered" evidence="5">
    <location>
        <begin position="297"/>
        <end position="359"/>
    </location>
</feature>
<evidence type="ECO:0000256" key="6">
    <source>
        <dbReference type="SAM" id="Phobius"/>
    </source>
</evidence>
<accession>A0A2P4YT61</accession>
<comment type="subcellular location">
    <subcellularLocation>
        <location evidence="1">Membrane</location>
    </subcellularLocation>
</comment>
<proteinExistence type="predicted"/>
<keyword evidence="9" id="KW-1185">Reference proteome</keyword>
<dbReference type="InterPro" id="IPR010920">
    <property type="entry name" value="LSM_dom_sf"/>
</dbReference>
<dbReference type="InterPro" id="IPR006685">
    <property type="entry name" value="MscS_channel_2nd"/>
</dbReference>
<evidence type="ECO:0000256" key="4">
    <source>
        <dbReference type="ARBA" id="ARBA00023136"/>
    </source>
</evidence>
<feature type="compositionally biased region" description="Low complexity" evidence="5">
    <location>
        <begin position="299"/>
        <end position="314"/>
    </location>
</feature>
<dbReference type="AlphaFoldDB" id="A0A2P4YT61"/>
<evidence type="ECO:0000259" key="7">
    <source>
        <dbReference type="Pfam" id="PF00924"/>
    </source>
</evidence>
<keyword evidence="2 6" id="KW-0812">Transmembrane</keyword>
<feature type="compositionally biased region" description="Polar residues" evidence="5">
    <location>
        <begin position="319"/>
        <end position="331"/>
    </location>
</feature>
<keyword evidence="4 6" id="KW-0472">Membrane</keyword>
<dbReference type="InterPro" id="IPR045275">
    <property type="entry name" value="MscS_archaea/bacteria_type"/>
</dbReference>
<feature type="transmembrane region" description="Helical" evidence="6">
    <location>
        <begin position="83"/>
        <end position="103"/>
    </location>
</feature>
<evidence type="ECO:0000256" key="2">
    <source>
        <dbReference type="ARBA" id="ARBA00022692"/>
    </source>
</evidence>
<protein>
    <submittedName>
        <fullName evidence="8">Small mechanosensitive channel family protein</fullName>
    </submittedName>
</protein>
<dbReference type="GO" id="GO:0016020">
    <property type="term" value="C:membrane"/>
    <property type="evidence" value="ECO:0007669"/>
    <property type="project" value="UniProtKB-SubCell"/>
</dbReference>
<feature type="domain" description="Mechanosensitive ion channel MscS" evidence="7">
    <location>
        <begin position="175"/>
        <end position="233"/>
    </location>
</feature>
<keyword evidence="3 6" id="KW-1133">Transmembrane helix</keyword>
<dbReference type="Proteomes" id="UP000237271">
    <property type="component" value="Unassembled WGS sequence"/>
</dbReference>
<feature type="compositionally biased region" description="Low complexity" evidence="5">
    <location>
        <begin position="332"/>
        <end position="345"/>
    </location>
</feature>
<name>A0A2P4YT61_9STRA</name>
<dbReference type="PANTHER" id="PTHR30221:SF1">
    <property type="entry name" value="SMALL-CONDUCTANCE MECHANOSENSITIVE CHANNEL"/>
    <property type="match status" value="1"/>
</dbReference>
<evidence type="ECO:0000313" key="8">
    <source>
        <dbReference type="EMBL" id="POM80992.1"/>
    </source>
</evidence>